<dbReference type="AlphaFoldDB" id="A0A9W9ZC81"/>
<organism evidence="2 3">
    <name type="scientific">Desmophyllum pertusum</name>
    <dbReference type="NCBI Taxonomy" id="174260"/>
    <lineage>
        <taxon>Eukaryota</taxon>
        <taxon>Metazoa</taxon>
        <taxon>Cnidaria</taxon>
        <taxon>Anthozoa</taxon>
        <taxon>Hexacorallia</taxon>
        <taxon>Scleractinia</taxon>
        <taxon>Caryophylliina</taxon>
        <taxon>Caryophylliidae</taxon>
        <taxon>Desmophyllum</taxon>
    </lineage>
</organism>
<feature type="region of interest" description="Disordered" evidence="1">
    <location>
        <begin position="45"/>
        <end position="76"/>
    </location>
</feature>
<comment type="caution">
    <text evidence="2">The sequence shown here is derived from an EMBL/GenBank/DDBJ whole genome shotgun (WGS) entry which is preliminary data.</text>
</comment>
<name>A0A9W9ZC81_9CNID</name>
<evidence type="ECO:0000313" key="3">
    <source>
        <dbReference type="Proteomes" id="UP001163046"/>
    </source>
</evidence>
<protein>
    <submittedName>
        <fullName evidence="2">Uncharacterized protein</fullName>
    </submittedName>
</protein>
<reference evidence="2" key="1">
    <citation type="submission" date="2023-01" db="EMBL/GenBank/DDBJ databases">
        <title>Genome assembly of the deep-sea coral Lophelia pertusa.</title>
        <authorList>
            <person name="Herrera S."/>
            <person name="Cordes E."/>
        </authorList>
    </citation>
    <scope>NUCLEOTIDE SEQUENCE</scope>
    <source>
        <strain evidence="2">USNM1676648</strain>
        <tissue evidence="2">Polyp</tissue>
    </source>
</reference>
<dbReference type="Proteomes" id="UP001163046">
    <property type="component" value="Unassembled WGS sequence"/>
</dbReference>
<keyword evidence="3" id="KW-1185">Reference proteome</keyword>
<evidence type="ECO:0000256" key="1">
    <source>
        <dbReference type="SAM" id="MobiDB-lite"/>
    </source>
</evidence>
<gene>
    <name evidence="2" type="ORF">OS493_020414</name>
</gene>
<evidence type="ECO:0000313" key="2">
    <source>
        <dbReference type="EMBL" id="KAJ7378816.1"/>
    </source>
</evidence>
<dbReference type="EMBL" id="MU826362">
    <property type="protein sequence ID" value="KAJ7378816.1"/>
    <property type="molecule type" value="Genomic_DNA"/>
</dbReference>
<proteinExistence type="predicted"/>
<accession>A0A9W9ZC81</accession>
<sequence length="178" mass="19651">MSEADCTALLQMMNQQNLSDSVVCESESVPVKTVPLTVMTTAEEESVSVQTGFKEAKKGRGRGQKKKDDEKPVLVKSKRQAAQDATLKIAFPQDRQLKVGAFSGEEKEHQKSLNENASRAADATKGCETVTCCLRIVNFQKESQLFVDGPEWGAESSLENIKWLYHIQKSMALGLKNV</sequence>